<sequence length="207" mass="24388">MEEEYWRTKSRIQWLHVGDRNTKFFHEKTKQRRCYNRITAITDNKGIACTSEEDIYRVIVEYFESLYRSENKGNIDMVVQHLKPRVTAEMNQALTKPVTEEELNQVIHQMARDKAPGPDGFNPGYFQDHWSTIQKAVMRQMGFSDIWCKWIMKCISTVTYFVLINGHPVGHIKPQRGIRQDDSLLFYKATDEECTTLLSLLNQYEQA</sequence>
<accession>A0ABM0ZBV3</accession>
<dbReference type="RefSeq" id="XP_010513452.1">
    <property type="nucleotide sequence ID" value="XM_010515150.2"/>
</dbReference>
<protein>
    <submittedName>
        <fullName evidence="2 3">Uncharacterized protein LOC104789451 isoform X1</fullName>
    </submittedName>
</protein>
<organism evidence="1 4">
    <name type="scientific">Camelina sativa</name>
    <name type="common">False flax</name>
    <name type="synonym">Myagrum sativum</name>
    <dbReference type="NCBI Taxonomy" id="90675"/>
    <lineage>
        <taxon>Eukaryota</taxon>
        <taxon>Viridiplantae</taxon>
        <taxon>Streptophyta</taxon>
        <taxon>Embryophyta</taxon>
        <taxon>Tracheophyta</taxon>
        <taxon>Spermatophyta</taxon>
        <taxon>Magnoliopsida</taxon>
        <taxon>eudicotyledons</taxon>
        <taxon>Gunneridae</taxon>
        <taxon>Pentapetalae</taxon>
        <taxon>rosids</taxon>
        <taxon>malvids</taxon>
        <taxon>Brassicales</taxon>
        <taxon>Brassicaceae</taxon>
        <taxon>Camelineae</taxon>
        <taxon>Camelina</taxon>
    </lineage>
</organism>
<gene>
    <name evidence="2 3 4" type="primary">LOC104789451</name>
</gene>
<dbReference type="InterPro" id="IPR052343">
    <property type="entry name" value="Retrotransposon-Effector_Assoc"/>
</dbReference>
<evidence type="ECO:0000313" key="2">
    <source>
        <dbReference type="RefSeq" id="XP_010513450.1"/>
    </source>
</evidence>
<keyword evidence="1" id="KW-1185">Reference proteome</keyword>
<reference evidence="1" key="1">
    <citation type="journal article" date="1997" name="Nucleic Acids Res.">
        <title>tRNAscan-SE: a program for improved detection of transfer RNA genes in genomic sequence.</title>
        <authorList>
            <person name="Lowe T.M."/>
            <person name="Eddy S.R."/>
        </authorList>
    </citation>
    <scope>NUCLEOTIDE SEQUENCE [LARGE SCALE GENOMIC DNA]</scope>
    <source>
        <strain evidence="1">r\DH55</strain>
    </source>
</reference>
<evidence type="ECO:0000313" key="1">
    <source>
        <dbReference type="Proteomes" id="UP000694864"/>
    </source>
</evidence>
<dbReference type="RefSeq" id="XP_010513450.1">
    <property type="nucleotide sequence ID" value="XM_010515148.1"/>
</dbReference>
<dbReference type="PANTHER" id="PTHR46890">
    <property type="entry name" value="NON-LTR RETROLELEMENT REVERSE TRANSCRIPTASE-LIKE PROTEIN-RELATED"/>
    <property type="match status" value="1"/>
</dbReference>
<evidence type="ECO:0000313" key="4">
    <source>
        <dbReference type="RefSeq" id="XP_010513457.1"/>
    </source>
</evidence>
<proteinExistence type="predicted"/>
<evidence type="ECO:0000313" key="3">
    <source>
        <dbReference type="RefSeq" id="XP_010513452.1"/>
    </source>
</evidence>
<dbReference type="PANTHER" id="PTHR46890:SF48">
    <property type="entry name" value="RNA-DIRECTED DNA POLYMERASE"/>
    <property type="match status" value="1"/>
</dbReference>
<name>A0ABM0ZBV3_CAMSA</name>
<dbReference type="RefSeq" id="XP_010513457.1">
    <property type="nucleotide sequence ID" value="XM_010515155.2"/>
</dbReference>
<dbReference type="GeneID" id="104789451"/>
<reference evidence="2 3" key="3">
    <citation type="submission" date="2025-05" db="UniProtKB">
        <authorList>
            <consortium name="RefSeq"/>
        </authorList>
    </citation>
    <scope>IDENTIFICATION</scope>
    <source>
        <tissue evidence="2 3">Leaf</tissue>
    </source>
</reference>
<dbReference type="Proteomes" id="UP000694864">
    <property type="component" value="Chromosome 1"/>
</dbReference>
<reference evidence="1" key="2">
    <citation type="journal article" date="2014" name="Nat. Commun.">
        <title>The emerging biofuel crop Camelina sativa retains a highly undifferentiated hexaploid genome structure.</title>
        <authorList>
            <person name="Kagale S."/>
            <person name="Koh C."/>
            <person name="Nixon J."/>
            <person name="Bollina V."/>
            <person name="Clarke W.E."/>
            <person name="Tuteja R."/>
            <person name="Spillane C."/>
            <person name="Robinson S.J."/>
            <person name="Links M.G."/>
            <person name="Clarke C."/>
            <person name="Higgins E.E."/>
            <person name="Huebert T."/>
            <person name="Sharpe A.G."/>
            <person name="Parkin I.A."/>
        </authorList>
    </citation>
    <scope>NUCLEOTIDE SEQUENCE [LARGE SCALE GENOMIC DNA]</scope>
    <source>
        <strain evidence="1">r\DH55</strain>
    </source>
</reference>